<dbReference type="EMBL" id="MNZO01000045">
    <property type="protein sequence ID" value="OIP86692.1"/>
    <property type="molecule type" value="Genomic_DNA"/>
</dbReference>
<keyword evidence="2" id="KW-0645">Protease</keyword>
<name>A0A1J5HPP2_9BACT</name>
<reference evidence="5 6" key="1">
    <citation type="journal article" date="2016" name="Environ. Microbiol.">
        <title>Genomic resolution of a cold subsurface aquifer community provides metabolic insights for novel microbes adapted to high CO concentrations.</title>
        <authorList>
            <person name="Probst A.J."/>
            <person name="Castelle C.J."/>
            <person name="Singh A."/>
            <person name="Brown C.T."/>
            <person name="Anantharaman K."/>
            <person name="Sharon I."/>
            <person name="Hug L.A."/>
            <person name="Burstein D."/>
            <person name="Emerson J.B."/>
            <person name="Thomas B.C."/>
            <person name="Banfield J.F."/>
        </authorList>
    </citation>
    <scope>NUCLEOTIDE SEQUENCE [LARGE SCALE GENOMIC DNA]</scope>
    <source>
        <strain evidence="5">CG2_30_35_20</strain>
    </source>
</reference>
<dbReference type="InterPro" id="IPR029062">
    <property type="entry name" value="Class_I_gatase-like"/>
</dbReference>
<evidence type="ECO:0000256" key="1">
    <source>
        <dbReference type="ARBA" id="ARBA00006534"/>
    </source>
</evidence>
<evidence type="ECO:0008006" key="7">
    <source>
        <dbReference type="Google" id="ProtNLM"/>
    </source>
</evidence>
<gene>
    <name evidence="5" type="ORF">AUK05_03100</name>
</gene>
<protein>
    <recommendedName>
        <fullName evidence="7">Peptidase E</fullName>
    </recommendedName>
</protein>
<evidence type="ECO:0000313" key="5">
    <source>
        <dbReference type="EMBL" id="OIP86692.1"/>
    </source>
</evidence>
<organism evidence="5 6">
    <name type="scientific">Candidatus Shapirobacteria bacterium CG2_30_35_20</name>
    <dbReference type="NCBI Taxonomy" id="1805376"/>
    <lineage>
        <taxon>Bacteria</taxon>
        <taxon>Candidatus Shapironibacteriota</taxon>
    </lineage>
</organism>
<proteinExistence type="inferred from homology"/>
<dbReference type="GO" id="GO:0006508">
    <property type="term" value="P:proteolysis"/>
    <property type="evidence" value="ECO:0007669"/>
    <property type="project" value="UniProtKB-KW"/>
</dbReference>
<accession>A0A1J5HPP2</accession>
<dbReference type="GO" id="GO:0008236">
    <property type="term" value="F:serine-type peptidase activity"/>
    <property type="evidence" value="ECO:0007669"/>
    <property type="project" value="UniProtKB-KW"/>
</dbReference>
<dbReference type="Proteomes" id="UP000182344">
    <property type="component" value="Unassembled WGS sequence"/>
</dbReference>
<evidence type="ECO:0000256" key="3">
    <source>
        <dbReference type="ARBA" id="ARBA00022801"/>
    </source>
</evidence>
<comment type="caution">
    <text evidence="5">The sequence shown here is derived from an EMBL/GenBank/DDBJ whole genome shotgun (WGS) entry which is preliminary data.</text>
</comment>
<comment type="similarity">
    <text evidence="1">Belongs to the peptidase S51 family.</text>
</comment>
<dbReference type="Pfam" id="PF03575">
    <property type="entry name" value="Peptidase_S51"/>
    <property type="match status" value="1"/>
</dbReference>
<dbReference type="Gene3D" id="3.40.50.880">
    <property type="match status" value="1"/>
</dbReference>
<keyword evidence="4" id="KW-0720">Serine protease</keyword>
<dbReference type="PANTHER" id="PTHR20842:SF0">
    <property type="entry name" value="ALPHA-ASPARTYL DIPEPTIDASE"/>
    <property type="match status" value="1"/>
</dbReference>
<dbReference type="SUPFAM" id="SSF52317">
    <property type="entry name" value="Class I glutamine amidotransferase-like"/>
    <property type="match status" value="1"/>
</dbReference>
<keyword evidence="3" id="KW-0378">Hydrolase</keyword>
<dbReference type="AlphaFoldDB" id="A0A1J5HPP2"/>
<sequence length="208" mass="23757">MKLYLSSYKFGDNPQQLADLYGENKKVAVIVNAWDVYPDGERRQSGIQKEIDGLSQIGLKPELIDLRNYFNKPEELKNKLNEFGGLWVTGGNTFVLRRAYKESGMDNWLQTHMRDKELVYAGYSAGVCILSPSLMGLETVDEPNTIPDGYKDEIIWDGLNIIDFAFAPHYKSDHPESEMVDNEVEHYQKTGVKFKTLHDGEVIIMETN</sequence>
<evidence type="ECO:0000256" key="4">
    <source>
        <dbReference type="ARBA" id="ARBA00022825"/>
    </source>
</evidence>
<dbReference type="PANTHER" id="PTHR20842">
    <property type="entry name" value="PROTEASE S51 ALPHA-ASPARTYL DIPEPTIDASE"/>
    <property type="match status" value="1"/>
</dbReference>
<evidence type="ECO:0000313" key="6">
    <source>
        <dbReference type="Proteomes" id="UP000182344"/>
    </source>
</evidence>
<dbReference type="InterPro" id="IPR005320">
    <property type="entry name" value="Peptidase_S51"/>
</dbReference>
<evidence type="ECO:0000256" key="2">
    <source>
        <dbReference type="ARBA" id="ARBA00022670"/>
    </source>
</evidence>